<reference evidence="2" key="3">
    <citation type="journal article" date="2022" name="bioRxiv">
        <title>A global pangenome for the wheat fungal pathogen Pyrenophora tritici-repentis and prediction of effector protein structural homology.</title>
        <authorList>
            <person name="Moolhuijzen P."/>
            <person name="See P.T."/>
            <person name="Shi G."/>
            <person name="Powell H.R."/>
            <person name="Cockram J."/>
            <person name="Jorgensen L.N."/>
            <person name="Benslimane H."/>
            <person name="Strelkov S.E."/>
            <person name="Turner J."/>
            <person name="Liu Z."/>
            <person name="Moffat C.S."/>
        </authorList>
    </citation>
    <scope>NUCLEOTIDE SEQUENCE</scope>
    <source>
        <strain evidence="2">86-124</strain>
    </source>
</reference>
<evidence type="ECO:0000313" key="2">
    <source>
        <dbReference type="EMBL" id="KAI1515316.1"/>
    </source>
</evidence>
<evidence type="ECO:0000313" key="1">
    <source>
        <dbReference type="EMBL" id="KAF7567473.1"/>
    </source>
</evidence>
<comment type="caution">
    <text evidence="1">The sequence shown here is derived from an EMBL/GenBank/DDBJ whole genome shotgun (WGS) entry which is preliminary data.</text>
</comment>
<dbReference type="AlphaFoldDB" id="A0A2W1GTJ3"/>
<sequence>MVPPAEATVLNVTETNAISMRNQQESPFLRLPAEIRNEIYAYIFDNTSVSL</sequence>
<dbReference type="Proteomes" id="UP000249757">
    <property type="component" value="Unassembled WGS sequence"/>
</dbReference>
<reference evidence="1" key="1">
    <citation type="journal article" date="2018" name="BMC Genomics">
        <title>Comparative genomics of the wheat fungal pathogen Pyrenophora tritici-repentis reveals chromosomal variations and genome plasticity.</title>
        <authorList>
            <person name="Moolhuijzen P."/>
            <person name="See P.T."/>
            <person name="Hane J.K."/>
            <person name="Shi G."/>
            <person name="Liu Z."/>
            <person name="Oliver R.P."/>
            <person name="Moffat C.S."/>
        </authorList>
    </citation>
    <scope>NUCLEOTIDE SEQUENCE [LARGE SCALE GENOMIC DNA]</scope>
    <source>
        <strain evidence="1">M4</strain>
    </source>
</reference>
<protein>
    <submittedName>
        <fullName evidence="2">Coiled-coil domain-containing protein MTMR15</fullName>
    </submittedName>
</protein>
<dbReference type="OrthoDB" id="3793866at2759"/>
<dbReference type="Proteomes" id="UP000245464">
    <property type="component" value="Chromosome 8"/>
</dbReference>
<evidence type="ECO:0000313" key="4">
    <source>
        <dbReference type="Proteomes" id="UP000249757"/>
    </source>
</evidence>
<dbReference type="EMBL" id="NRDI02000006">
    <property type="protein sequence ID" value="KAI1515316.1"/>
    <property type="molecule type" value="Genomic_DNA"/>
</dbReference>
<reference evidence="2" key="2">
    <citation type="submission" date="2021-05" db="EMBL/GenBank/DDBJ databases">
        <authorList>
            <person name="Moolhuijzen P.M."/>
            <person name="Moffat C.S."/>
        </authorList>
    </citation>
    <scope>NUCLEOTIDE SEQUENCE</scope>
    <source>
        <strain evidence="2">86-124</strain>
    </source>
</reference>
<accession>A0A2W1GTJ3</accession>
<gene>
    <name evidence="2" type="ORF">Ptr86124_005317</name>
    <name evidence="1" type="ORF">PtrM4_140640</name>
</gene>
<name>A0A2W1GTJ3_9PLEO</name>
<keyword evidence="4" id="KW-1185">Reference proteome</keyword>
<proteinExistence type="predicted"/>
<dbReference type="PANTHER" id="PTHR38790">
    <property type="entry name" value="2EXR DOMAIN-CONTAINING PROTEIN-RELATED"/>
    <property type="match status" value="1"/>
</dbReference>
<dbReference type="EMBL" id="NQIK02000008">
    <property type="protein sequence ID" value="KAF7567473.1"/>
    <property type="molecule type" value="Genomic_DNA"/>
</dbReference>
<organism evidence="1 3">
    <name type="scientific">Pyrenophora tritici-repentis</name>
    <dbReference type="NCBI Taxonomy" id="45151"/>
    <lineage>
        <taxon>Eukaryota</taxon>
        <taxon>Fungi</taxon>
        <taxon>Dikarya</taxon>
        <taxon>Ascomycota</taxon>
        <taxon>Pezizomycotina</taxon>
        <taxon>Dothideomycetes</taxon>
        <taxon>Pleosporomycetidae</taxon>
        <taxon>Pleosporales</taxon>
        <taxon>Pleosporineae</taxon>
        <taxon>Pleosporaceae</taxon>
        <taxon>Pyrenophora</taxon>
    </lineage>
</organism>
<dbReference type="PANTHER" id="PTHR38790:SF4">
    <property type="entry name" value="2EXR DOMAIN-CONTAINING PROTEIN"/>
    <property type="match status" value="1"/>
</dbReference>
<reference evidence="4" key="4">
    <citation type="journal article" date="2022" name="Microb. Genom.">
        <title>A global pangenome for the wheat fungal pathogen Pyrenophora tritici-repentis and prediction of effector protein structural homology.</title>
        <authorList>
            <person name="Moolhuijzen P.M."/>
            <person name="See P.T."/>
            <person name="Shi G."/>
            <person name="Powell H.R."/>
            <person name="Cockram J."/>
            <person name="Jorgensen L.N."/>
            <person name="Benslimane H."/>
            <person name="Strelkov S.E."/>
            <person name="Turner J."/>
            <person name="Liu Z."/>
            <person name="Moffat C.S."/>
        </authorList>
    </citation>
    <scope>NUCLEOTIDE SEQUENCE [LARGE SCALE GENOMIC DNA]</scope>
</reference>
<evidence type="ECO:0000313" key="3">
    <source>
        <dbReference type="Proteomes" id="UP000245464"/>
    </source>
</evidence>